<dbReference type="EMBL" id="JADKFW010000021">
    <property type="protein sequence ID" value="MBK9719653.1"/>
    <property type="molecule type" value="Genomic_DNA"/>
</dbReference>
<evidence type="ECO:0000256" key="1">
    <source>
        <dbReference type="ARBA" id="ARBA00010996"/>
    </source>
</evidence>
<feature type="binding site" evidence="2">
    <location>
        <position position="72"/>
    </location>
    <ligand>
        <name>Cu cation</name>
        <dbReference type="ChEBI" id="CHEBI:23378"/>
    </ligand>
</feature>
<dbReference type="Gene3D" id="3.40.30.10">
    <property type="entry name" value="Glutaredoxin"/>
    <property type="match status" value="1"/>
</dbReference>
<comment type="similarity">
    <text evidence="1">Belongs to the SCO1/2 family.</text>
</comment>
<sequence length="203" mass="23216">MRFLIPSLLFLLIVTSCKDKKLPILGNRYFELGDTVYAKVPDFDYMNQDSQMVSLKSLQGNILLATFFFTSCQTICPKVMRSMMRLEETFKGDSQLAYICFSLDHRKDTIPRLKQYKSKLGVQNNNFHLLRGNEYNDTKNIANGFLSTAMDDPTAPGGIDHSGWILLVDTAHHIRSFSLGTDEKDVNRFIDGIKLLQHEMGRH</sequence>
<keyword evidence="2" id="KW-0186">Copper</keyword>
<feature type="binding site" evidence="2">
    <location>
        <position position="161"/>
    </location>
    <ligand>
        <name>Cu cation</name>
        <dbReference type="ChEBI" id="CHEBI:23378"/>
    </ligand>
</feature>
<feature type="disulfide bond" description="Redox-active" evidence="3">
    <location>
        <begin position="72"/>
        <end position="76"/>
    </location>
</feature>
<dbReference type="GO" id="GO:0046872">
    <property type="term" value="F:metal ion binding"/>
    <property type="evidence" value="ECO:0007669"/>
    <property type="project" value="UniProtKB-KW"/>
</dbReference>
<evidence type="ECO:0000256" key="3">
    <source>
        <dbReference type="PIRSR" id="PIRSR603782-2"/>
    </source>
</evidence>
<keyword evidence="2" id="KW-0479">Metal-binding</keyword>
<comment type="caution">
    <text evidence="4">The sequence shown here is derived from an EMBL/GenBank/DDBJ whole genome shotgun (WGS) entry which is preliminary data.</text>
</comment>
<organism evidence="4 5">
    <name type="scientific">Candidatus Defluviibacterium haderslevense</name>
    <dbReference type="NCBI Taxonomy" id="2981993"/>
    <lineage>
        <taxon>Bacteria</taxon>
        <taxon>Pseudomonadati</taxon>
        <taxon>Bacteroidota</taxon>
        <taxon>Saprospiria</taxon>
        <taxon>Saprospirales</taxon>
        <taxon>Saprospiraceae</taxon>
        <taxon>Candidatus Defluviibacterium</taxon>
    </lineage>
</organism>
<reference evidence="4 5" key="1">
    <citation type="submission" date="2020-10" db="EMBL/GenBank/DDBJ databases">
        <title>Connecting structure to function with the recovery of over 1000 high-quality activated sludge metagenome-assembled genomes encoding full-length rRNA genes using long-read sequencing.</title>
        <authorList>
            <person name="Singleton C.M."/>
            <person name="Petriglieri F."/>
            <person name="Kristensen J.M."/>
            <person name="Kirkegaard R.H."/>
            <person name="Michaelsen T.Y."/>
            <person name="Andersen M.H."/>
            <person name="Karst S.M."/>
            <person name="Dueholm M.S."/>
            <person name="Nielsen P.H."/>
            <person name="Albertsen M."/>
        </authorList>
    </citation>
    <scope>NUCLEOTIDE SEQUENCE [LARGE SCALE GENOMIC DNA]</scope>
    <source>
        <strain evidence="4">Ribe_18-Q3-R11-54_BAT3C.373</strain>
    </source>
</reference>
<dbReference type="AlphaFoldDB" id="A0A9D7XJG7"/>
<dbReference type="PANTHER" id="PTHR12151:SF25">
    <property type="entry name" value="LINALOOL DEHYDRATASE_ISOMERASE DOMAIN-CONTAINING PROTEIN"/>
    <property type="match status" value="1"/>
</dbReference>
<accession>A0A9D7XJG7</accession>
<proteinExistence type="inferred from homology"/>
<feature type="binding site" evidence="2">
    <location>
        <position position="76"/>
    </location>
    <ligand>
        <name>Cu cation</name>
        <dbReference type="ChEBI" id="CHEBI:23378"/>
    </ligand>
</feature>
<dbReference type="Pfam" id="PF02630">
    <property type="entry name" value="SCO1-SenC"/>
    <property type="match status" value="1"/>
</dbReference>
<dbReference type="CDD" id="cd02968">
    <property type="entry name" value="SCO"/>
    <property type="match status" value="1"/>
</dbReference>
<evidence type="ECO:0000313" key="5">
    <source>
        <dbReference type="Proteomes" id="UP000808349"/>
    </source>
</evidence>
<gene>
    <name evidence="4" type="ORF">IPO85_19470</name>
</gene>
<dbReference type="PANTHER" id="PTHR12151">
    <property type="entry name" value="ELECTRON TRANSPORT PROTIN SCO1/SENC FAMILY MEMBER"/>
    <property type="match status" value="1"/>
</dbReference>
<dbReference type="InterPro" id="IPR036249">
    <property type="entry name" value="Thioredoxin-like_sf"/>
</dbReference>
<protein>
    <submittedName>
        <fullName evidence="4">SCO family protein</fullName>
    </submittedName>
</protein>
<dbReference type="InterPro" id="IPR003782">
    <property type="entry name" value="SCO1/SenC"/>
</dbReference>
<dbReference type="SUPFAM" id="SSF52833">
    <property type="entry name" value="Thioredoxin-like"/>
    <property type="match status" value="1"/>
</dbReference>
<keyword evidence="3" id="KW-1015">Disulfide bond</keyword>
<evidence type="ECO:0000256" key="2">
    <source>
        <dbReference type="PIRSR" id="PIRSR603782-1"/>
    </source>
</evidence>
<dbReference type="Proteomes" id="UP000808349">
    <property type="component" value="Unassembled WGS sequence"/>
</dbReference>
<evidence type="ECO:0000313" key="4">
    <source>
        <dbReference type="EMBL" id="MBK9719653.1"/>
    </source>
</evidence>
<dbReference type="PROSITE" id="PS51257">
    <property type="entry name" value="PROKAR_LIPOPROTEIN"/>
    <property type="match status" value="1"/>
</dbReference>
<name>A0A9D7XJG7_9BACT</name>